<proteinExistence type="predicted"/>
<dbReference type="Proteomes" id="UP001595615">
    <property type="component" value="Unassembled WGS sequence"/>
</dbReference>
<evidence type="ECO:0000313" key="2">
    <source>
        <dbReference type="Proteomes" id="UP001595615"/>
    </source>
</evidence>
<dbReference type="EMBL" id="JBHRXV010000011">
    <property type="protein sequence ID" value="MFC3713852.1"/>
    <property type="molecule type" value="Genomic_DNA"/>
</dbReference>
<dbReference type="Gene3D" id="3.40.50.1820">
    <property type="entry name" value="alpha/beta hydrolase"/>
    <property type="match status" value="1"/>
</dbReference>
<gene>
    <name evidence="1" type="ORF">ACFOMD_14845</name>
</gene>
<keyword evidence="2" id="KW-1185">Reference proteome</keyword>
<sequence length="245" mass="25873">MSASAPSFDFRLIDTPAGSLPCIIRGSPADTPLLIIPPLFEEMNRTRALLAGVGRRLAERGIASWLPDLPGTGDSELPFAEASWDAWQQSLELLAQKISATHGKEVHIFTIRGGALLGESIPARSRYWLSPVAGERLLRELLRARMAADQERGTPTSTAALEAQLATQPVELAGYPVSLALAAALRAAALPEVAPVRRAVVGSGDGDISLDGPPLWRHAEPAAAPALAEALADDIAAWIARCAGR</sequence>
<reference evidence="2" key="1">
    <citation type="journal article" date="2019" name="Int. J. Syst. Evol. Microbiol.">
        <title>The Global Catalogue of Microorganisms (GCM) 10K type strain sequencing project: providing services to taxonomists for standard genome sequencing and annotation.</title>
        <authorList>
            <consortium name="The Broad Institute Genomics Platform"/>
            <consortium name="The Broad Institute Genome Sequencing Center for Infectious Disease"/>
            <person name="Wu L."/>
            <person name="Ma J."/>
        </authorList>
    </citation>
    <scope>NUCLEOTIDE SEQUENCE [LARGE SCALE GENOMIC DNA]</scope>
    <source>
        <strain evidence="2">KCTC 42644</strain>
    </source>
</reference>
<comment type="caution">
    <text evidence="1">The sequence shown here is derived from an EMBL/GenBank/DDBJ whole genome shotgun (WGS) entry which is preliminary data.</text>
</comment>
<protein>
    <recommendedName>
        <fullName evidence="3">Alpha/beta hydrolase</fullName>
    </recommendedName>
</protein>
<evidence type="ECO:0008006" key="3">
    <source>
        <dbReference type="Google" id="ProtNLM"/>
    </source>
</evidence>
<dbReference type="SUPFAM" id="SSF53474">
    <property type="entry name" value="alpha/beta-Hydrolases"/>
    <property type="match status" value="1"/>
</dbReference>
<evidence type="ECO:0000313" key="1">
    <source>
        <dbReference type="EMBL" id="MFC3713852.1"/>
    </source>
</evidence>
<dbReference type="RefSeq" id="WP_380862745.1">
    <property type="nucleotide sequence ID" value="NZ_JBHRXV010000011.1"/>
</dbReference>
<dbReference type="InterPro" id="IPR029058">
    <property type="entry name" value="AB_hydrolase_fold"/>
</dbReference>
<name>A0ABV7XEY0_9SPHN</name>
<organism evidence="1 2">
    <name type="scientific">Sphingoaurantiacus capsulatus</name>
    <dbReference type="NCBI Taxonomy" id="1771310"/>
    <lineage>
        <taxon>Bacteria</taxon>
        <taxon>Pseudomonadati</taxon>
        <taxon>Pseudomonadota</taxon>
        <taxon>Alphaproteobacteria</taxon>
        <taxon>Sphingomonadales</taxon>
        <taxon>Sphingosinicellaceae</taxon>
        <taxon>Sphingoaurantiacus</taxon>
    </lineage>
</organism>
<accession>A0ABV7XEY0</accession>